<evidence type="ECO:0000313" key="9">
    <source>
        <dbReference type="RefSeq" id="XP_025424014.1"/>
    </source>
</evidence>
<keyword evidence="8" id="KW-1185">Reference proteome</keyword>
<dbReference type="GO" id="GO:0005615">
    <property type="term" value="C:extracellular space"/>
    <property type="evidence" value="ECO:0007669"/>
    <property type="project" value="TreeGrafter"/>
</dbReference>
<dbReference type="EMBL" id="GGMS01010490">
    <property type="protein sequence ID" value="MBY79693.1"/>
    <property type="molecule type" value="Transcribed_RNA"/>
</dbReference>
<evidence type="ECO:0000256" key="3">
    <source>
        <dbReference type="ARBA" id="ARBA00023246"/>
    </source>
</evidence>
<dbReference type="SUPFAM" id="SSF57501">
    <property type="entry name" value="Cystine-knot cytokines"/>
    <property type="match status" value="1"/>
</dbReference>
<feature type="domain" description="Platelet-derived growth factor (PDGF) family profile" evidence="6">
    <location>
        <begin position="128"/>
        <end position="199"/>
    </location>
</feature>
<dbReference type="Proteomes" id="UP000694846">
    <property type="component" value="Unplaced"/>
</dbReference>
<evidence type="ECO:0000259" key="6">
    <source>
        <dbReference type="PROSITE" id="PS50278"/>
    </source>
</evidence>
<dbReference type="OrthoDB" id="8878063at2759"/>
<proteinExistence type="inferred from homology"/>
<dbReference type="RefSeq" id="XP_025424014.1">
    <property type="nucleotide sequence ID" value="XM_025568229.1"/>
</dbReference>
<gene>
    <name evidence="7" type="primary">PDGFB_1</name>
    <name evidence="9" type="synonym">LOC112693246</name>
    <name evidence="7" type="ORF">g.10586</name>
</gene>
<dbReference type="GO" id="GO:0008083">
    <property type="term" value="F:growth factor activity"/>
    <property type="evidence" value="ECO:0007669"/>
    <property type="project" value="UniProtKB-KW"/>
</dbReference>
<evidence type="ECO:0000256" key="2">
    <source>
        <dbReference type="ARBA" id="ARBA00023030"/>
    </source>
</evidence>
<dbReference type="Pfam" id="PF00341">
    <property type="entry name" value="PDGF"/>
    <property type="match status" value="1"/>
</dbReference>
<dbReference type="PANTHER" id="PTHR11633">
    <property type="entry name" value="PLATELET-DERIVED GROWTH FACTOR"/>
    <property type="match status" value="1"/>
</dbReference>
<evidence type="ECO:0000256" key="5">
    <source>
        <dbReference type="SAM" id="SignalP"/>
    </source>
</evidence>
<dbReference type="SMART" id="SM00141">
    <property type="entry name" value="PDGF"/>
    <property type="match status" value="1"/>
</dbReference>
<evidence type="ECO:0000313" key="7">
    <source>
        <dbReference type="EMBL" id="MBY79693.1"/>
    </source>
</evidence>
<dbReference type="InterPro" id="IPR000072">
    <property type="entry name" value="PDGF/VEGF_dom"/>
</dbReference>
<dbReference type="AlphaFoldDB" id="A0A2S2QPU2"/>
<keyword evidence="2 4" id="KW-0339">Growth factor</keyword>
<feature type="signal peptide" evidence="5">
    <location>
        <begin position="1"/>
        <end position="18"/>
    </location>
</feature>
<sequence length="269" mass="31151">MCSTLIFYWLLLVTTIAAMFNRNNELNIPAVENFHHIKTQELKRSCCERDIKSKVRQIENNREIPLDIIMKLNQVTSVPELFLKFMPHVNMSEVLKYEIANNEQNEILVPKPASCTTENQTISLRDDDNPNLYYSPPCTRVRRCGGCCGNNLVSCQPTEIEILNFEVTILQYNETLTFKEKKIISVEQHVKCKCNCIVKEKDCKDTQVYDARECRCLCNNLEDQNKCDEESDTKMWNSEICSCQCIEEKECTTGSKFNYSTCQCDSIVE</sequence>
<dbReference type="PROSITE" id="PS50278">
    <property type="entry name" value="PDGF_2"/>
    <property type="match status" value="1"/>
</dbReference>
<reference evidence="7" key="1">
    <citation type="submission" date="2018-04" db="EMBL/GenBank/DDBJ databases">
        <title>Transcriptome assembly of Sipha flava.</title>
        <authorList>
            <person name="Scully E.D."/>
            <person name="Geib S.M."/>
            <person name="Palmer N.A."/>
            <person name="Koch K."/>
            <person name="Bradshaw J."/>
            <person name="Heng-Moss T."/>
            <person name="Sarath G."/>
        </authorList>
    </citation>
    <scope>NUCLEOTIDE SEQUENCE</scope>
</reference>
<dbReference type="GO" id="GO:0008284">
    <property type="term" value="P:positive regulation of cell population proliferation"/>
    <property type="evidence" value="ECO:0007669"/>
    <property type="project" value="TreeGrafter"/>
</dbReference>
<reference evidence="9" key="2">
    <citation type="submission" date="2025-04" db="UniProtKB">
        <authorList>
            <consortium name="RefSeq"/>
        </authorList>
    </citation>
    <scope>IDENTIFICATION</scope>
</reference>
<organism evidence="7">
    <name type="scientific">Sipha flava</name>
    <name type="common">yellow sugarcane aphid</name>
    <dbReference type="NCBI Taxonomy" id="143950"/>
    <lineage>
        <taxon>Eukaryota</taxon>
        <taxon>Metazoa</taxon>
        <taxon>Ecdysozoa</taxon>
        <taxon>Arthropoda</taxon>
        <taxon>Hexapoda</taxon>
        <taxon>Insecta</taxon>
        <taxon>Pterygota</taxon>
        <taxon>Neoptera</taxon>
        <taxon>Paraneoptera</taxon>
        <taxon>Hemiptera</taxon>
        <taxon>Sternorrhyncha</taxon>
        <taxon>Aphidomorpha</taxon>
        <taxon>Aphidoidea</taxon>
        <taxon>Aphididae</taxon>
        <taxon>Sipha</taxon>
    </lineage>
</organism>
<comment type="similarity">
    <text evidence="1 4">Belongs to the PDGF/VEGF growth factor family.</text>
</comment>
<accession>A0A2S2QPU2</accession>
<name>A0A2S2QPU2_9HEMI</name>
<dbReference type="InterPro" id="IPR029034">
    <property type="entry name" value="Cystine-knot_cytokine"/>
</dbReference>
<dbReference type="PANTHER" id="PTHR11633:SF1">
    <property type="entry name" value="LD28763P"/>
    <property type="match status" value="1"/>
</dbReference>
<evidence type="ECO:0000256" key="1">
    <source>
        <dbReference type="ARBA" id="ARBA00006686"/>
    </source>
</evidence>
<feature type="chain" id="PRO_5044579213" evidence="5">
    <location>
        <begin position="19"/>
        <end position="269"/>
    </location>
</feature>
<dbReference type="GO" id="GO:0051781">
    <property type="term" value="P:positive regulation of cell division"/>
    <property type="evidence" value="ECO:0007669"/>
    <property type="project" value="UniProtKB-KW"/>
</dbReference>
<protein>
    <submittedName>
        <fullName evidence="7">Platelet-derived growth factor subunit B</fullName>
    </submittedName>
    <submittedName>
        <fullName evidence="9">Vascular endothelial growth factor A-A-like</fullName>
    </submittedName>
</protein>
<keyword evidence="5" id="KW-0732">Signal</keyword>
<evidence type="ECO:0000313" key="8">
    <source>
        <dbReference type="Proteomes" id="UP000694846"/>
    </source>
</evidence>
<dbReference type="Gene3D" id="2.10.90.10">
    <property type="entry name" value="Cystine-knot cytokines"/>
    <property type="match status" value="1"/>
</dbReference>
<dbReference type="GO" id="GO:0016020">
    <property type="term" value="C:membrane"/>
    <property type="evidence" value="ECO:0007669"/>
    <property type="project" value="InterPro"/>
</dbReference>
<keyword evidence="3" id="KW-0497">Mitogen</keyword>
<evidence type="ECO:0000256" key="4">
    <source>
        <dbReference type="RuleBase" id="RU003818"/>
    </source>
</evidence>
<dbReference type="GO" id="GO:0070851">
    <property type="term" value="F:growth factor receptor binding"/>
    <property type="evidence" value="ECO:0007669"/>
    <property type="project" value="TreeGrafter"/>
</dbReference>